<protein>
    <submittedName>
        <fullName evidence="1">Uncharacterized protein</fullName>
    </submittedName>
</protein>
<evidence type="ECO:0000313" key="2">
    <source>
        <dbReference type="Proteomes" id="UP001076464"/>
    </source>
</evidence>
<reference evidence="1" key="1">
    <citation type="submission" date="2022-08" db="EMBL/GenBank/DDBJ databases">
        <title>Genome sequencing of Pelomonas sp. UHG3.</title>
        <authorList>
            <person name="So Y."/>
        </authorList>
    </citation>
    <scope>NUCLEOTIDE SEQUENCE</scope>
    <source>
        <strain evidence="1">UHG3</strain>
    </source>
</reference>
<sequence>MKHWTVFHIATAAFLLLIGRLPTAHADPTAPDERLSITAPPCRTPSAPPPRLPVRVEYDGAEVLRYDFTGDGWCDFAYAVPYPVNSQMNSYALDQLMMLGRAKGWAPVLHGKKSHLPPISELSDEIWPLFQVSLSGVRLIYPRTGGAPYVLGLYASGGVGDTNGKSLVLFEGHYCSEYVTVHRWEAEMGAFRRSDEATRDRVLDFYYQEVEKPCPGSRPKR</sequence>
<accession>A0ACC6CFD4</accession>
<comment type="caution">
    <text evidence="1">The sequence shown here is derived from an EMBL/GenBank/DDBJ whole genome shotgun (WGS) entry which is preliminary data.</text>
</comment>
<proteinExistence type="predicted"/>
<keyword evidence="2" id="KW-1185">Reference proteome</keyword>
<name>A0ACC6CFD4_9BURK</name>
<dbReference type="EMBL" id="JAPPUY010000005">
    <property type="protein sequence ID" value="MCY4747094.1"/>
    <property type="molecule type" value="Genomic_DNA"/>
</dbReference>
<gene>
    <name evidence="1" type="ORF">NYO99_19125</name>
</gene>
<dbReference type="Proteomes" id="UP001076464">
    <property type="component" value="Unassembled WGS sequence"/>
</dbReference>
<organism evidence="1 2">
    <name type="scientific">Roseateles hydrophilus</name>
    <dbReference type="NCBI Taxonomy" id="2975054"/>
    <lineage>
        <taxon>Bacteria</taxon>
        <taxon>Pseudomonadati</taxon>
        <taxon>Pseudomonadota</taxon>
        <taxon>Betaproteobacteria</taxon>
        <taxon>Burkholderiales</taxon>
        <taxon>Sphaerotilaceae</taxon>
        <taxon>Roseateles</taxon>
    </lineage>
</organism>
<evidence type="ECO:0000313" key="1">
    <source>
        <dbReference type="EMBL" id="MCY4747094.1"/>
    </source>
</evidence>